<dbReference type="OrthoDB" id="1442052at2"/>
<dbReference type="EMBL" id="JH594606">
    <property type="protein sequence ID" value="EHQ02066.1"/>
    <property type="molecule type" value="Genomic_DNA"/>
</dbReference>
<evidence type="ECO:0000313" key="2">
    <source>
        <dbReference type="Proteomes" id="UP000003844"/>
    </source>
</evidence>
<proteinExistence type="predicted"/>
<accession>H2BXI4</accession>
<sequence>MKKTILILILTIFSACEKTAEIENPNGIFTKSEISDLNWIINEFDQILESEYKTNVVEKAYKDYSSEVWKGLSERQSIPIPNGIDSLTRKIKKLGVFSKIWSTWKGKPEDSEIYNIGQEPYLIYLKELGKESDFIEDYAQSLSNTRDIMPSIVAGFAKNIDNIDLKDKNSRLIFSVHYLTLFTR</sequence>
<evidence type="ECO:0000313" key="1">
    <source>
        <dbReference type="EMBL" id="EHQ02066.1"/>
    </source>
</evidence>
<dbReference type="HOGENOM" id="CLU_1466228_0_0_10"/>
<dbReference type="Proteomes" id="UP000003844">
    <property type="component" value="Unassembled WGS sequence"/>
</dbReference>
<dbReference type="RefSeq" id="WP_006988382.1">
    <property type="nucleotide sequence ID" value="NZ_JH594606.1"/>
</dbReference>
<organism evidence="1 2">
    <name type="scientific">Gillisia limnaea (strain DSM 15749 / LMG 21470 / R-8282)</name>
    <dbReference type="NCBI Taxonomy" id="865937"/>
    <lineage>
        <taxon>Bacteria</taxon>
        <taxon>Pseudomonadati</taxon>
        <taxon>Bacteroidota</taxon>
        <taxon>Flavobacteriia</taxon>
        <taxon>Flavobacteriales</taxon>
        <taxon>Flavobacteriaceae</taxon>
        <taxon>Gillisia</taxon>
    </lineage>
</organism>
<dbReference type="STRING" id="865937.Gilli_1408"/>
<keyword evidence="2" id="KW-1185">Reference proteome</keyword>
<dbReference type="AlphaFoldDB" id="H2BXI4"/>
<name>H2BXI4_GILLR</name>
<protein>
    <submittedName>
        <fullName evidence="1">Uncharacterized protein</fullName>
    </submittedName>
</protein>
<dbReference type="PROSITE" id="PS51257">
    <property type="entry name" value="PROKAR_LIPOPROTEIN"/>
    <property type="match status" value="1"/>
</dbReference>
<reference evidence="2" key="1">
    <citation type="journal article" date="2012" name="Stand. Genomic Sci.">
        <title>Genome sequence of the Antarctic rhodopsins-containing flavobacterium Gillisia limnaea type strain (R-8282(T)).</title>
        <authorList>
            <person name="Riedel T."/>
            <person name="Held B."/>
            <person name="Nolan M."/>
            <person name="Lucas S."/>
            <person name="Lapidus A."/>
            <person name="Tice H."/>
            <person name="Del Rio T.G."/>
            <person name="Cheng J.F."/>
            <person name="Han C."/>
            <person name="Tapia R."/>
            <person name="Goodwin L.A."/>
            <person name="Pitluck S."/>
            <person name="Liolios K."/>
            <person name="Mavromatis K."/>
            <person name="Pagani I."/>
            <person name="Ivanova N."/>
            <person name="Mikhailova N."/>
            <person name="Pati A."/>
            <person name="Chen A."/>
            <person name="Palaniappan K."/>
            <person name="Land M."/>
            <person name="Rohde M."/>
            <person name="Tindall B.J."/>
            <person name="Detter J.C."/>
            <person name="Goker M."/>
            <person name="Bristow J."/>
            <person name="Eisen J.A."/>
            <person name="Markowitz V."/>
            <person name="Hugenholtz P."/>
            <person name="Kyrpides N.C."/>
            <person name="Klenk H.P."/>
            <person name="Woyke T."/>
        </authorList>
    </citation>
    <scope>NUCLEOTIDE SEQUENCE [LARGE SCALE GENOMIC DNA]</scope>
    <source>
        <strain evidence="2">DSM 15749 / LMG 21470 / R-8282</strain>
    </source>
</reference>
<gene>
    <name evidence="1" type="ORF">Gilli_1408</name>
</gene>